<dbReference type="Proteomes" id="UP000663836">
    <property type="component" value="Unassembled WGS sequence"/>
</dbReference>
<evidence type="ECO:0000313" key="2">
    <source>
        <dbReference type="Proteomes" id="UP000663836"/>
    </source>
</evidence>
<dbReference type="EMBL" id="CAJOBD010026803">
    <property type="protein sequence ID" value="CAF4269303.1"/>
    <property type="molecule type" value="Genomic_DNA"/>
</dbReference>
<proteinExistence type="predicted"/>
<evidence type="ECO:0000313" key="1">
    <source>
        <dbReference type="EMBL" id="CAF4269303.1"/>
    </source>
</evidence>
<reference evidence="1" key="1">
    <citation type="submission" date="2021-02" db="EMBL/GenBank/DDBJ databases">
        <authorList>
            <person name="Nowell W R."/>
        </authorList>
    </citation>
    <scope>NUCLEOTIDE SEQUENCE</scope>
</reference>
<dbReference type="AlphaFoldDB" id="A0A820FSU2"/>
<organism evidence="1 2">
    <name type="scientific">Rotaria sordida</name>
    <dbReference type="NCBI Taxonomy" id="392033"/>
    <lineage>
        <taxon>Eukaryota</taxon>
        <taxon>Metazoa</taxon>
        <taxon>Spiralia</taxon>
        <taxon>Gnathifera</taxon>
        <taxon>Rotifera</taxon>
        <taxon>Eurotatoria</taxon>
        <taxon>Bdelloidea</taxon>
        <taxon>Philodinida</taxon>
        <taxon>Philodinidae</taxon>
        <taxon>Rotaria</taxon>
    </lineage>
</organism>
<protein>
    <submittedName>
        <fullName evidence="1">Uncharacterized protein</fullName>
    </submittedName>
</protein>
<sequence>CLFHFGQCVWRHIQDCGLTKKYHEDNDFHLNVKKLIPLAFVPLADVIKAFELLENEFDDDTDEFMYYFEKT</sequence>
<gene>
    <name evidence="1" type="ORF">JBS370_LOCUS39370</name>
</gene>
<accession>A0A820FSU2</accession>
<name>A0A820FSU2_9BILA</name>
<comment type="caution">
    <text evidence="1">The sequence shown here is derived from an EMBL/GenBank/DDBJ whole genome shotgun (WGS) entry which is preliminary data.</text>
</comment>
<feature type="non-terminal residue" evidence="1">
    <location>
        <position position="1"/>
    </location>
</feature>